<feature type="region of interest" description="Disordered" evidence="4">
    <location>
        <begin position="312"/>
        <end position="331"/>
    </location>
</feature>
<dbReference type="EMBL" id="JBHSAB010000026">
    <property type="protein sequence ID" value="MFC3909642.1"/>
    <property type="molecule type" value="Genomic_DNA"/>
</dbReference>
<evidence type="ECO:0008006" key="7">
    <source>
        <dbReference type="Google" id="ProtNLM"/>
    </source>
</evidence>
<dbReference type="RefSeq" id="WP_382344054.1">
    <property type="nucleotide sequence ID" value="NZ_JBHSAB010000026.1"/>
</dbReference>
<keyword evidence="2" id="KW-0812">Transmembrane</keyword>
<comment type="caution">
    <text evidence="5">The sequence shown here is derived from an EMBL/GenBank/DDBJ whole genome shotgun (WGS) entry which is preliminary data.</text>
</comment>
<dbReference type="InterPro" id="IPR023395">
    <property type="entry name" value="MCP_dom_sf"/>
</dbReference>
<comment type="subcellular location">
    <subcellularLocation>
        <location evidence="1">Membrane</location>
    </subcellularLocation>
</comment>
<gene>
    <name evidence="5" type="ORF">ACFORL_11230</name>
</gene>
<accession>A0ABV8CHQ6</accession>
<protein>
    <recommendedName>
        <fullName evidence="7">Carrier protein</fullName>
    </recommendedName>
</protein>
<keyword evidence="3" id="KW-0472">Membrane</keyword>
<evidence type="ECO:0000256" key="2">
    <source>
        <dbReference type="ARBA" id="ARBA00022692"/>
    </source>
</evidence>
<name>A0ABV8CHQ6_9GAMM</name>
<dbReference type="SUPFAM" id="SSF103506">
    <property type="entry name" value="Mitochondrial carrier"/>
    <property type="match status" value="1"/>
</dbReference>
<evidence type="ECO:0000313" key="5">
    <source>
        <dbReference type="EMBL" id="MFC3909642.1"/>
    </source>
</evidence>
<proteinExistence type="predicted"/>
<keyword evidence="6" id="KW-1185">Reference proteome</keyword>
<evidence type="ECO:0000313" key="6">
    <source>
        <dbReference type="Proteomes" id="UP001595758"/>
    </source>
</evidence>
<evidence type="ECO:0000256" key="1">
    <source>
        <dbReference type="ARBA" id="ARBA00004370"/>
    </source>
</evidence>
<dbReference type="Proteomes" id="UP001595758">
    <property type="component" value="Unassembled WGS sequence"/>
</dbReference>
<organism evidence="5 6">
    <name type="scientific">Legionella dresdenensis</name>
    <dbReference type="NCBI Taxonomy" id="450200"/>
    <lineage>
        <taxon>Bacteria</taxon>
        <taxon>Pseudomonadati</taxon>
        <taxon>Pseudomonadota</taxon>
        <taxon>Gammaproteobacteria</taxon>
        <taxon>Legionellales</taxon>
        <taxon>Legionellaceae</taxon>
        <taxon>Legionella</taxon>
    </lineage>
</organism>
<sequence>MHENNISGYQEKTSYKLVQNQFIQALMRTGLTTVIGSTILFPFDLYKSRFQAGIINSFSLSNPLLLGGHSSQLLVMAFLNSIKQGMLQNGLRSNQDTINNQFDSVFNTKPVSTLTLSACISLIDTLLTQYHSNRRILYELGMNPVIQGTYNKLVFTSQGMVGRGSRNFINTLFCLSASTTLSDWIEPYLSRKVHPFAHATTTSLIASLMAAGPCGIFDRVSKIQMRRIDTATLKVPSFLQIMRELWQKEGYSMLRHSYGINCGYIFISFSVIQLVSCFLENKVFKTGTNDGRNSFAKNNACFFKPRQNSVRQPVEETAQVHPEQAPQPVSG</sequence>
<evidence type="ECO:0000256" key="4">
    <source>
        <dbReference type="SAM" id="MobiDB-lite"/>
    </source>
</evidence>
<evidence type="ECO:0000256" key="3">
    <source>
        <dbReference type="ARBA" id="ARBA00023136"/>
    </source>
</evidence>
<reference evidence="6" key="1">
    <citation type="journal article" date="2019" name="Int. J. Syst. Evol. Microbiol.">
        <title>The Global Catalogue of Microorganisms (GCM) 10K type strain sequencing project: providing services to taxonomists for standard genome sequencing and annotation.</title>
        <authorList>
            <consortium name="The Broad Institute Genomics Platform"/>
            <consortium name="The Broad Institute Genome Sequencing Center for Infectious Disease"/>
            <person name="Wu L."/>
            <person name="Ma J."/>
        </authorList>
    </citation>
    <scope>NUCLEOTIDE SEQUENCE [LARGE SCALE GENOMIC DNA]</scope>
    <source>
        <strain evidence="6">CCUG 59858</strain>
    </source>
</reference>